<reference evidence="1" key="1">
    <citation type="submission" date="2021-02" db="EMBL/GenBank/DDBJ databases">
        <authorList>
            <person name="Nowell W R."/>
        </authorList>
    </citation>
    <scope>NUCLEOTIDE SEQUENCE</scope>
</reference>
<organism evidence="1 2">
    <name type="scientific">Rotaria magnacalcarata</name>
    <dbReference type="NCBI Taxonomy" id="392030"/>
    <lineage>
        <taxon>Eukaryota</taxon>
        <taxon>Metazoa</taxon>
        <taxon>Spiralia</taxon>
        <taxon>Gnathifera</taxon>
        <taxon>Rotifera</taxon>
        <taxon>Eurotatoria</taxon>
        <taxon>Bdelloidea</taxon>
        <taxon>Philodinida</taxon>
        <taxon>Philodinidae</taxon>
        <taxon>Rotaria</taxon>
    </lineage>
</organism>
<name>A0A8S3GUR7_9BILA</name>
<evidence type="ECO:0008006" key="3">
    <source>
        <dbReference type="Google" id="ProtNLM"/>
    </source>
</evidence>
<dbReference type="Proteomes" id="UP000681967">
    <property type="component" value="Unassembled WGS sequence"/>
</dbReference>
<gene>
    <name evidence="1" type="ORF">BYL167_LOCUS77438</name>
</gene>
<comment type="caution">
    <text evidence="1">The sequence shown here is derived from an EMBL/GenBank/DDBJ whole genome shotgun (WGS) entry which is preliminary data.</text>
</comment>
<sequence>MGVYPNALSFYEKSVNIQQKTLTENHVDFGWARNNMGA</sequence>
<dbReference type="AlphaFoldDB" id="A0A8S3GUR7"/>
<protein>
    <recommendedName>
        <fullName evidence="3">Tetratricopeptide repeat protein</fullName>
    </recommendedName>
</protein>
<proteinExistence type="predicted"/>
<accession>A0A8S3GUR7</accession>
<evidence type="ECO:0000313" key="2">
    <source>
        <dbReference type="Proteomes" id="UP000681967"/>
    </source>
</evidence>
<dbReference type="EMBL" id="CAJOBH010282031">
    <property type="protein sequence ID" value="CAF5171740.1"/>
    <property type="molecule type" value="Genomic_DNA"/>
</dbReference>
<evidence type="ECO:0000313" key="1">
    <source>
        <dbReference type="EMBL" id="CAF5171740.1"/>
    </source>
</evidence>
<feature type="non-terminal residue" evidence="1">
    <location>
        <position position="38"/>
    </location>
</feature>